<dbReference type="CDD" id="cd12148">
    <property type="entry name" value="fungal_TF_MHR"/>
    <property type="match status" value="1"/>
</dbReference>
<evidence type="ECO:0000256" key="2">
    <source>
        <dbReference type="ARBA" id="ARBA00023242"/>
    </source>
</evidence>
<dbReference type="PROSITE" id="PS50048">
    <property type="entry name" value="ZN2_CY6_FUNGAL_2"/>
    <property type="match status" value="1"/>
</dbReference>
<dbReference type="SMART" id="SM00066">
    <property type="entry name" value="GAL4"/>
    <property type="match status" value="1"/>
</dbReference>
<keyword evidence="1" id="KW-0479">Metal-binding</keyword>
<dbReference type="Proteomes" id="UP000813427">
    <property type="component" value="Unassembled WGS sequence"/>
</dbReference>
<feature type="region of interest" description="Disordered" evidence="3">
    <location>
        <begin position="20"/>
        <end position="41"/>
    </location>
</feature>
<dbReference type="AlphaFoldDB" id="A0A8K0RSH2"/>
<dbReference type="GO" id="GO:0000981">
    <property type="term" value="F:DNA-binding transcription factor activity, RNA polymerase II-specific"/>
    <property type="evidence" value="ECO:0007669"/>
    <property type="project" value="InterPro"/>
</dbReference>
<evidence type="ECO:0000259" key="4">
    <source>
        <dbReference type="PROSITE" id="PS50048"/>
    </source>
</evidence>
<dbReference type="InterPro" id="IPR053187">
    <property type="entry name" value="Notoamide_regulator"/>
</dbReference>
<dbReference type="PANTHER" id="PTHR47256">
    <property type="entry name" value="ZN(II)2CYS6 TRANSCRIPTION FACTOR (EUROFUNG)-RELATED"/>
    <property type="match status" value="1"/>
</dbReference>
<comment type="caution">
    <text evidence="5">The sequence shown here is derived from an EMBL/GenBank/DDBJ whole genome shotgun (WGS) entry which is preliminary data.</text>
</comment>
<organism evidence="5 6">
    <name type="scientific">Fusarium tricinctum</name>
    <dbReference type="NCBI Taxonomy" id="61284"/>
    <lineage>
        <taxon>Eukaryota</taxon>
        <taxon>Fungi</taxon>
        <taxon>Dikarya</taxon>
        <taxon>Ascomycota</taxon>
        <taxon>Pezizomycotina</taxon>
        <taxon>Sordariomycetes</taxon>
        <taxon>Hypocreomycetidae</taxon>
        <taxon>Hypocreales</taxon>
        <taxon>Nectriaceae</taxon>
        <taxon>Fusarium</taxon>
        <taxon>Fusarium tricinctum species complex</taxon>
    </lineage>
</organism>
<name>A0A8K0RSH2_9HYPO</name>
<dbReference type="PROSITE" id="PS00463">
    <property type="entry name" value="ZN2_CY6_FUNGAL_1"/>
    <property type="match status" value="1"/>
</dbReference>
<dbReference type="Gene3D" id="4.10.240.10">
    <property type="entry name" value="Zn(2)-C6 fungal-type DNA-binding domain"/>
    <property type="match status" value="1"/>
</dbReference>
<accession>A0A8K0RSH2</accession>
<feature type="compositionally biased region" description="Acidic residues" evidence="3">
    <location>
        <begin position="695"/>
        <end position="705"/>
    </location>
</feature>
<dbReference type="SUPFAM" id="SSF57701">
    <property type="entry name" value="Zn2/Cys6 DNA-binding domain"/>
    <property type="match status" value="1"/>
</dbReference>
<dbReference type="GO" id="GO:0008270">
    <property type="term" value="F:zinc ion binding"/>
    <property type="evidence" value="ECO:0007669"/>
    <property type="project" value="InterPro"/>
</dbReference>
<dbReference type="InterPro" id="IPR007219">
    <property type="entry name" value="XnlR_reg_dom"/>
</dbReference>
<evidence type="ECO:0000313" key="6">
    <source>
        <dbReference type="Proteomes" id="UP000813427"/>
    </source>
</evidence>
<dbReference type="OrthoDB" id="426882at2759"/>
<dbReference type="InterPro" id="IPR001138">
    <property type="entry name" value="Zn2Cys6_DnaBD"/>
</dbReference>
<evidence type="ECO:0000256" key="1">
    <source>
        <dbReference type="ARBA" id="ARBA00022723"/>
    </source>
</evidence>
<dbReference type="InterPro" id="IPR036864">
    <property type="entry name" value="Zn2-C6_fun-type_DNA-bd_sf"/>
</dbReference>
<feature type="region of interest" description="Disordered" evidence="3">
    <location>
        <begin position="694"/>
        <end position="719"/>
    </location>
</feature>
<dbReference type="EMBL" id="JAGPXF010000005">
    <property type="protein sequence ID" value="KAH7242721.1"/>
    <property type="molecule type" value="Genomic_DNA"/>
</dbReference>
<feature type="compositionally biased region" description="Polar residues" evidence="3">
    <location>
        <begin position="25"/>
        <end position="39"/>
    </location>
</feature>
<dbReference type="GO" id="GO:0003677">
    <property type="term" value="F:DNA binding"/>
    <property type="evidence" value="ECO:0007669"/>
    <property type="project" value="InterPro"/>
</dbReference>
<dbReference type="CDD" id="cd00067">
    <property type="entry name" value="GAL4"/>
    <property type="match status" value="1"/>
</dbReference>
<gene>
    <name evidence="5" type="ORF">BKA59DRAFT_442023</name>
</gene>
<feature type="domain" description="Zn(2)-C6 fungal-type" evidence="4">
    <location>
        <begin position="51"/>
        <end position="81"/>
    </location>
</feature>
<dbReference type="Pfam" id="PF04082">
    <property type="entry name" value="Fungal_trans"/>
    <property type="match status" value="1"/>
</dbReference>
<evidence type="ECO:0000256" key="3">
    <source>
        <dbReference type="SAM" id="MobiDB-lite"/>
    </source>
</evidence>
<keyword evidence="6" id="KW-1185">Reference proteome</keyword>
<protein>
    <recommendedName>
        <fullName evidence="4">Zn(2)-C6 fungal-type domain-containing protein</fullName>
    </recommendedName>
</protein>
<dbReference type="PANTHER" id="PTHR47256:SF1">
    <property type="entry name" value="ZN(II)2CYS6 TRANSCRIPTION FACTOR (EUROFUNG)"/>
    <property type="match status" value="1"/>
</dbReference>
<dbReference type="Pfam" id="PF00172">
    <property type="entry name" value="Zn_clus"/>
    <property type="match status" value="1"/>
</dbReference>
<sequence length="719" mass="82208">MSMSDPGSASSSQGFRRLLPAVPAPSSSTDPHLSTQFSTRLPPRRAPVLAACNACRKRKIRCSGSRPVCDSCQKRNVLCEYETVPWETASQALKRKHEDTHTEVSVYKELFSILRKVPENEAQDITRRIRSGADPASVVQRFQSADLLLQLAVTPETRLRYEFPYIKEMPPSLTKDNPYLDSIIYESTCLYSNPAKRRLMPNGAAGSHLQDPQSNDQSPYLKPIHAAEVVEPRLSATKPSLWTGVCSDDALMRELLGFFFRSEYSYHCLFQKDLFLEDLISQTTDFCSSLLVNAVLAYACVCYSEMKNRGEYWNPSSLSYRFLAETRRLWELEAEVARVTTIQAGTILTNIYAICGLDKIGRAYSLQSIVLADKLGLFEHDEKLDKRTRDGREFTAWMLFMFETTLAYHFMHSPLITQPPKAPPPPSVNTHWYGEIIVRYPLSESRWPIHFGDYFRARCCLFVIINEVCQAAFAEDAALTLEQANNFHIRMKDWYQGLPQCLKPRHIFHPNHFQLHFYYFNLLTTIYEPFVATTSQKAPPQDFVSEATKYIHTLLRIYYLRHSFQTTDVFLTQPLALVGFACLRLIGNEIPETDLEVVRGMLFLVTKGLHDQGRSFHVAETVYRVIQGQMRAEEATLMERISRMEEGSEASKQSMLQAVHSSWPVSVVSKTGDLEMGKLTRLVKRFVITNLSTREDEDKELDEDPSPERQNHNRVGQLP</sequence>
<dbReference type="GO" id="GO:0006351">
    <property type="term" value="P:DNA-templated transcription"/>
    <property type="evidence" value="ECO:0007669"/>
    <property type="project" value="InterPro"/>
</dbReference>
<reference evidence="5" key="1">
    <citation type="journal article" date="2021" name="Nat. Commun.">
        <title>Genetic determinants of endophytism in the Arabidopsis root mycobiome.</title>
        <authorList>
            <person name="Mesny F."/>
            <person name="Miyauchi S."/>
            <person name="Thiergart T."/>
            <person name="Pickel B."/>
            <person name="Atanasova L."/>
            <person name="Karlsson M."/>
            <person name="Huettel B."/>
            <person name="Barry K.W."/>
            <person name="Haridas S."/>
            <person name="Chen C."/>
            <person name="Bauer D."/>
            <person name="Andreopoulos W."/>
            <person name="Pangilinan J."/>
            <person name="LaButti K."/>
            <person name="Riley R."/>
            <person name="Lipzen A."/>
            <person name="Clum A."/>
            <person name="Drula E."/>
            <person name="Henrissat B."/>
            <person name="Kohler A."/>
            <person name="Grigoriev I.V."/>
            <person name="Martin F.M."/>
            <person name="Hacquard S."/>
        </authorList>
    </citation>
    <scope>NUCLEOTIDE SEQUENCE</scope>
    <source>
        <strain evidence="5">MPI-SDFR-AT-0068</strain>
    </source>
</reference>
<proteinExistence type="predicted"/>
<evidence type="ECO:0000313" key="5">
    <source>
        <dbReference type="EMBL" id="KAH7242721.1"/>
    </source>
</evidence>
<keyword evidence="2" id="KW-0539">Nucleus</keyword>